<reference evidence="6" key="3">
    <citation type="submission" date="2020-10" db="UniProtKB">
        <authorList>
            <consortium name="WormBaseParasite"/>
        </authorList>
    </citation>
    <scope>IDENTIFICATION</scope>
</reference>
<feature type="compositionally biased region" description="Low complexity" evidence="1">
    <location>
        <begin position="809"/>
        <end position="821"/>
    </location>
</feature>
<dbReference type="InterPro" id="IPR007768">
    <property type="entry name" value="Suppressor_of_fused"/>
</dbReference>
<evidence type="ECO:0000313" key="5">
    <source>
        <dbReference type="Proteomes" id="UP000492820"/>
    </source>
</evidence>
<dbReference type="InterPro" id="IPR037181">
    <property type="entry name" value="SUFU_N"/>
</dbReference>
<gene>
    <name evidence="4" type="ORF">EgrG_000874300</name>
</gene>
<dbReference type="Pfam" id="PF05076">
    <property type="entry name" value="SUFU"/>
    <property type="match status" value="2"/>
</dbReference>
<dbReference type="InterPro" id="IPR020941">
    <property type="entry name" value="SUFU-like_domain"/>
</dbReference>
<evidence type="ECO:0000259" key="2">
    <source>
        <dbReference type="Pfam" id="PF05076"/>
    </source>
</evidence>
<feature type="region of interest" description="Disordered" evidence="1">
    <location>
        <begin position="171"/>
        <end position="195"/>
    </location>
</feature>
<evidence type="ECO:0000313" key="4">
    <source>
        <dbReference type="EMBL" id="CDS16323.1"/>
    </source>
</evidence>
<evidence type="ECO:0000256" key="1">
    <source>
        <dbReference type="SAM" id="MobiDB-lite"/>
    </source>
</evidence>
<feature type="domain" description="Suppressor of fused-like" evidence="2">
    <location>
        <begin position="62"/>
        <end position="169"/>
    </location>
</feature>
<accession>A0A068W9L4</accession>
<dbReference type="PANTHER" id="PTHR10928:SF2">
    <property type="entry name" value="SUPPRESSOR OF FUSED HOMOLOG"/>
    <property type="match status" value="1"/>
</dbReference>
<proteinExistence type="predicted"/>
<reference evidence="4 5" key="1">
    <citation type="journal article" date="2013" name="Nature">
        <title>The genomes of four tapeworm species reveal adaptations to parasitism.</title>
        <authorList>
            <person name="Tsai I.J."/>
            <person name="Zarowiecki M."/>
            <person name="Holroyd N."/>
            <person name="Garciarrubio A."/>
            <person name="Sanchez-Flores A."/>
            <person name="Brooks K.L."/>
            <person name="Tracey A."/>
            <person name="Bobes R.J."/>
            <person name="Fragoso G."/>
            <person name="Sciutto E."/>
            <person name="Aslett M."/>
            <person name="Beasley H."/>
            <person name="Bennett H.M."/>
            <person name="Cai J."/>
            <person name="Camicia F."/>
            <person name="Clark R."/>
            <person name="Cucher M."/>
            <person name="De Silva N."/>
            <person name="Day T.A."/>
            <person name="Deplazes P."/>
            <person name="Estrada K."/>
            <person name="Fernandez C."/>
            <person name="Holland P.W."/>
            <person name="Hou J."/>
            <person name="Hu S."/>
            <person name="Huckvale T."/>
            <person name="Hung S.S."/>
            <person name="Kamenetzky L."/>
            <person name="Keane J.A."/>
            <person name="Kiss F."/>
            <person name="Koziol U."/>
            <person name="Lambert O."/>
            <person name="Liu K."/>
            <person name="Luo X."/>
            <person name="Luo Y."/>
            <person name="Macchiaroli N."/>
            <person name="Nichol S."/>
            <person name="Paps J."/>
            <person name="Parkinson J."/>
            <person name="Pouchkina-Stantcheva N."/>
            <person name="Riddiford N."/>
            <person name="Rosenzvit M."/>
            <person name="Salinas G."/>
            <person name="Wasmuth J.D."/>
            <person name="Zamanian M."/>
            <person name="Zheng Y."/>
            <person name="Cai X."/>
            <person name="Soberon X."/>
            <person name="Olson P.D."/>
            <person name="Laclette J.P."/>
            <person name="Brehm K."/>
            <person name="Berriman M."/>
            <person name="Garciarrubio A."/>
            <person name="Bobes R.J."/>
            <person name="Fragoso G."/>
            <person name="Sanchez-Flores A."/>
            <person name="Estrada K."/>
            <person name="Cevallos M.A."/>
            <person name="Morett E."/>
            <person name="Gonzalez V."/>
            <person name="Portillo T."/>
            <person name="Ochoa-Leyva A."/>
            <person name="Jose M.V."/>
            <person name="Sciutto E."/>
            <person name="Landa A."/>
            <person name="Jimenez L."/>
            <person name="Valdes V."/>
            <person name="Carrero J.C."/>
            <person name="Larralde C."/>
            <person name="Morales-Montor J."/>
            <person name="Limon-Lason J."/>
            <person name="Soberon X."/>
            <person name="Laclette J.P."/>
        </authorList>
    </citation>
    <scope>NUCLEOTIDE SEQUENCE [LARGE SCALE GENOMIC DNA]</scope>
</reference>
<dbReference type="InterPro" id="IPR024314">
    <property type="entry name" value="SUFU_C"/>
</dbReference>
<dbReference type="OrthoDB" id="10252405at2759"/>
<dbReference type="SUPFAM" id="SSF103359">
    <property type="entry name" value="Suppressor of Fused, N-terminal domain"/>
    <property type="match status" value="2"/>
</dbReference>
<evidence type="ECO:0000259" key="3">
    <source>
        <dbReference type="Pfam" id="PF12470"/>
    </source>
</evidence>
<feature type="compositionally biased region" description="Low complexity" evidence="1">
    <location>
        <begin position="783"/>
        <end position="802"/>
    </location>
</feature>
<dbReference type="Pfam" id="PF12470">
    <property type="entry name" value="SUFU_C"/>
    <property type="match status" value="1"/>
</dbReference>
<dbReference type="InterPro" id="IPR038489">
    <property type="entry name" value="SUFU_C_sf"/>
</dbReference>
<dbReference type="Proteomes" id="UP000492820">
    <property type="component" value="Unassembled WGS sequence"/>
</dbReference>
<dbReference type="Gene3D" id="3.30.1360.230">
    <property type="entry name" value="Sufu, C-terminal domain"/>
    <property type="match status" value="1"/>
</dbReference>
<evidence type="ECO:0000313" key="6">
    <source>
        <dbReference type="WBParaSite" id="EgrG_000874300"/>
    </source>
</evidence>
<organism evidence="4">
    <name type="scientific">Echinococcus granulosus</name>
    <name type="common">Hydatid tapeworm</name>
    <dbReference type="NCBI Taxonomy" id="6210"/>
    <lineage>
        <taxon>Eukaryota</taxon>
        <taxon>Metazoa</taxon>
        <taxon>Spiralia</taxon>
        <taxon>Lophotrochozoa</taxon>
        <taxon>Platyhelminthes</taxon>
        <taxon>Cestoda</taxon>
        <taxon>Eucestoda</taxon>
        <taxon>Cyclophyllidea</taxon>
        <taxon>Taeniidae</taxon>
        <taxon>Echinococcus</taxon>
        <taxon>Echinococcus granulosus group</taxon>
    </lineage>
</organism>
<feature type="region of interest" description="Disordered" evidence="1">
    <location>
        <begin position="1"/>
        <end position="20"/>
    </location>
</feature>
<name>A0A068W9L4_ECHGR</name>
<dbReference type="AlphaFoldDB" id="A0A068W9L4"/>
<dbReference type="GO" id="GO:0005634">
    <property type="term" value="C:nucleus"/>
    <property type="evidence" value="ECO:0007669"/>
    <property type="project" value="TreeGrafter"/>
</dbReference>
<feature type="domain" description="Suppressor of fused C-terminal" evidence="3">
    <location>
        <begin position="596"/>
        <end position="715"/>
    </location>
</feature>
<feature type="region of interest" description="Disordered" evidence="1">
    <location>
        <begin position="780"/>
        <end position="821"/>
    </location>
</feature>
<dbReference type="GO" id="GO:0005737">
    <property type="term" value="C:cytoplasm"/>
    <property type="evidence" value="ECO:0007669"/>
    <property type="project" value="TreeGrafter"/>
</dbReference>
<dbReference type="EMBL" id="LK028576">
    <property type="protein sequence ID" value="CDS16323.1"/>
    <property type="molecule type" value="Genomic_DNA"/>
</dbReference>
<reference evidence="4" key="2">
    <citation type="submission" date="2014-06" db="EMBL/GenBank/DDBJ databases">
        <authorList>
            <person name="Aslett M."/>
        </authorList>
    </citation>
    <scope>NUCLEOTIDE SEQUENCE</scope>
</reference>
<dbReference type="WBParaSite" id="EgrG_000874300">
    <property type="protein sequence ID" value="EgrG_000874300"/>
    <property type="gene ID" value="EgrG_000874300"/>
</dbReference>
<feature type="domain" description="Suppressor of fused-like" evidence="2">
    <location>
        <begin position="259"/>
        <end position="335"/>
    </location>
</feature>
<protein>
    <submittedName>
        <fullName evidence="4 6">Suppressor of fused</fullName>
    </submittedName>
</protein>
<dbReference type="PANTHER" id="PTHR10928">
    <property type="entry name" value="SUPPRESSOR OF FUSED"/>
    <property type="match status" value="1"/>
</dbReference>
<sequence length="871" mass="91930">MSVKSGRPPPRPVDSAIGSPHTPAAADMGLGLQAIYRACYRLYPDQPSPLQVTALRKFWMGGPDPLDYIYMFSNPGLAEARSPPHWHYVTNGLSDLYGDARLHNCSTSADGPSGFGFELTFRLRREPGEKSPPTWPAHLLQSLARYVFRSQAQLLPGDHIPWHCPLDQLPSASANDIPGSSAPQPPKSSMAQQQQQSVAMAAVAAAASLIAAQTTNQGGEPIDPATYSSALAAAVSAAQAEYSRRMQNKQQKAATPPTAVPALEVSRIRHMLLVDDPQLAKINTPYGWVCFLQIVGLCDEELRLVQRWTGGQVADILRQQGTTGGGLLVTDLWREQSIFELEPGLADYINERMRREGSNLSGVTTQFFAWAAIDPLQLAELLPGETEATAATTAVASQRNCAVAMETDDSGSVTTLHKAPSSVVTHIPASIKADEDVIVDVVGDGSVCSNDPPKAKTAKNESTLPVTEIPDMGMGSTTAEESQQHQAASAGKDFFAIPLVSEKREGANTFRNGVASTNTALNSSASPLDLLTGMRLRRTTTGSISNPGCFMASGGGCGGGGSSSLPGTPGSSIGGGVGGCGDSAPCTPLAHLSLSPTSLEMHPSRAIDCLDVHFSIEAGELLPLAICDRLKHGRHFTFLNANSPEHAITLVPPGVTGAMVSPDVPFVSRGPWLQIYLPKDFLGQLERQFLILQYPDEVVLPLVFRWPERRLRICILDASNAQPPPINAAPSVVPRSFPSSAHAFMPSSPLPPSIFPPGCVPPPQVLAAFINSQQSRVVGGFLGSASPPGSGASSSQSPPFVSHIPMGKSSPASAPQLSAPTAPSSTFMEAMLASFMSFYGNKGAFGGPFASPFAVHPAPPSSDPSSSRLPW</sequence>